<sequence length="66" mass="7505">MSKLKVRVFITVEQCFLPVARKWDLRSAGAAAKLIPRHREAFLALADLHKPVQRLCLQSALEHRGL</sequence>
<reference evidence="1" key="1">
    <citation type="submission" date="2020-03" db="EMBL/GenBank/DDBJ databases">
        <authorList>
            <person name="Weist P."/>
        </authorList>
    </citation>
    <scope>NUCLEOTIDE SEQUENCE</scope>
</reference>
<comment type="caution">
    <text evidence="1">The sequence shown here is derived from an EMBL/GenBank/DDBJ whole genome shotgun (WGS) entry which is preliminary data.</text>
</comment>
<accession>A0A9N7VH00</accession>
<name>A0A9N7VH00_PLEPL</name>
<organism evidence="1 2">
    <name type="scientific">Pleuronectes platessa</name>
    <name type="common">European plaice</name>
    <dbReference type="NCBI Taxonomy" id="8262"/>
    <lineage>
        <taxon>Eukaryota</taxon>
        <taxon>Metazoa</taxon>
        <taxon>Chordata</taxon>
        <taxon>Craniata</taxon>
        <taxon>Vertebrata</taxon>
        <taxon>Euteleostomi</taxon>
        <taxon>Actinopterygii</taxon>
        <taxon>Neopterygii</taxon>
        <taxon>Teleostei</taxon>
        <taxon>Neoteleostei</taxon>
        <taxon>Acanthomorphata</taxon>
        <taxon>Carangaria</taxon>
        <taxon>Pleuronectiformes</taxon>
        <taxon>Pleuronectoidei</taxon>
        <taxon>Pleuronectidae</taxon>
        <taxon>Pleuronectes</taxon>
    </lineage>
</organism>
<proteinExistence type="predicted"/>
<protein>
    <submittedName>
        <fullName evidence="1">Uncharacterized protein</fullName>
    </submittedName>
</protein>
<evidence type="ECO:0000313" key="2">
    <source>
        <dbReference type="Proteomes" id="UP001153269"/>
    </source>
</evidence>
<dbReference type="Proteomes" id="UP001153269">
    <property type="component" value="Unassembled WGS sequence"/>
</dbReference>
<dbReference type="AlphaFoldDB" id="A0A9N7VH00"/>
<evidence type="ECO:0000313" key="1">
    <source>
        <dbReference type="EMBL" id="CAB1452617.1"/>
    </source>
</evidence>
<dbReference type="EMBL" id="CADEAL010004136">
    <property type="protein sequence ID" value="CAB1452617.1"/>
    <property type="molecule type" value="Genomic_DNA"/>
</dbReference>
<keyword evidence="2" id="KW-1185">Reference proteome</keyword>
<gene>
    <name evidence="1" type="ORF">PLEPLA_LOCUS40367</name>
</gene>